<gene>
    <name evidence="1" type="ORF">AMTR_s00102p00084030</name>
</gene>
<dbReference type="EMBL" id="KI394858">
    <property type="protein sequence ID" value="ERN00538.1"/>
    <property type="molecule type" value="Genomic_DNA"/>
</dbReference>
<dbReference type="HOGENOM" id="CLU_2375648_0_0_1"/>
<accession>W1NY03</accession>
<dbReference type="Proteomes" id="UP000017836">
    <property type="component" value="Unassembled WGS sequence"/>
</dbReference>
<organism evidence="1 2">
    <name type="scientific">Amborella trichopoda</name>
    <dbReference type="NCBI Taxonomy" id="13333"/>
    <lineage>
        <taxon>Eukaryota</taxon>
        <taxon>Viridiplantae</taxon>
        <taxon>Streptophyta</taxon>
        <taxon>Embryophyta</taxon>
        <taxon>Tracheophyta</taxon>
        <taxon>Spermatophyta</taxon>
        <taxon>Magnoliopsida</taxon>
        <taxon>Amborellales</taxon>
        <taxon>Amborellaceae</taxon>
        <taxon>Amborella</taxon>
    </lineage>
</organism>
<name>W1NY03_AMBTC</name>
<sequence>MAFSNIMDFDDSRVFFISAIYRISKISSRAEMAFSIYRKSGGSRAEMAFSTKRAKMTGGSRAEMVFSTKRAEMTFSGGSRAEMAFSISGSRVVMA</sequence>
<evidence type="ECO:0000313" key="1">
    <source>
        <dbReference type="EMBL" id="ERN00538.1"/>
    </source>
</evidence>
<dbReference type="Gramene" id="ERN00538">
    <property type="protein sequence ID" value="ERN00538"/>
    <property type="gene ID" value="AMTR_s00102p00084030"/>
</dbReference>
<evidence type="ECO:0000313" key="2">
    <source>
        <dbReference type="Proteomes" id="UP000017836"/>
    </source>
</evidence>
<dbReference type="AlphaFoldDB" id="W1NY03"/>
<proteinExistence type="predicted"/>
<protein>
    <submittedName>
        <fullName evidence="1">Uncharacterized protein</fullName>
    </submittedName>
</protein>
<keyword evidence="2" id="KW-1185">Reference proteome</keyword>
<reference evidence="2" key="1">
    <citation type="journal article" date="2013" name="Science">
        <title>The Amborella genome and the evolution of flowering plants.</title>
        <authorList>
            <consortium name="Amborella Genome Project"/>
        </authorList>
    </citation>
    <scope>NUCLEOTIDE SEQUENCE [LARGE SCALE GENOMIC DNA]</scope>
</reference>